<evidence type="ECO:0000256" key="12">
    <source>
        <dbReference type="ARBA" id="ARBA00023285"/>
    </source>
</evidence>
<dbReference type="AlphaFoldDB" id="A0A1G7WX60"/>
<dbReference type="SUPFAM" id="SSF55031">
    <property type="entry name" value="Bacterial exopeptidase dimerisation domain"/>
    <property type="match status" value="1"/>
</dbReference>
<dbReference type="Pfam" id="PF07687">
    <property type="entry name" value="M20_dimer"/>
    <property type="match status" value="1"/>
</dbReference>
<dbReference type="Pfam" id="PF01546">
    <property type="entry name" value="Peptidase_M20"/>
    <property type="match status" value="1"/>
</dbReference>
<dbReference type="GO" id="GO:0046872">
    <property type="term" value="F:metal ion binding"/>
    <property type="evidence" value="ECO:0007669"/>
    <property type="project" value="UniProtKB-KW"/>
</dbReference>
<dbReference type="OrthoDB" id="9809784at2"/>
<organism evidence="16 17">
    <name type="scientific">Lentzea fradiae</name>
    <dbReference type="NCBI Taxonomy" id="200378"/>
    <lineage>
        <taxon>Bacteria</taxon>
        <taxon>Bacillati</taxon>
        <taxon>Actinomycetota</taxon>
        <taxon>Actinomycetes</taxon>
        <taxon>Pseudonocardiales</taxon>
        <taxon>Pseudonocardiaceae</taxon>
        <taxon>Lentzea</taxon>
    </lineage>
</organism>
<dbReference type="InterPro" id="IPR002933">
    <property type="entry name" value="Peptidase_M20"/>
</dbReference>
<protein>
    <recommendedName>
        <fullName evidence="5 14">Succinyl-diaminopimelate desuccinylase</fullName>
        <ecNumber evidence="5 14">3.5.1.18</ecNumber>
    </recommendedName>
</protein>
<evidence type="ECO:0000313" key="17">
    <source>
        <dbReference type="Proteomes" id="UP000199623"/>
    </source>
</evidence>
<keyword evidence="8" id="KW-0378">Hydrolase</keyword>
<evidence type="ECO:0000256" key="8">
    <source>
        <dbReference type="ARBA" id="ARBA00022801"/>
    </source>
</evidence>
<comment type="subunit">
    <text evidence="4">Homodimer.</text>
</comment>
<sequence>MSDTLDLFADPIDLTTALVDVRSVSGEEEEIADLVERSLRGQAPHLEITRSGNSVLARTRLGRGRRVVLAGHLDTVPINSNFPSRRDGDVLHGCGTVDMKGGDAVMLAIAALSAEARHDLTFVFYDCEEIEAERNGLTRIQRELPEWLLGDLAIVCEPSNGTVEAGCQGTMRVEVRTTGRRAHTARAWMGANAIHGMGEALRRLEAYVPRQPEIDGCRYHEGLQAVKISGGVAGNVVPDEAVLTVNHRFAPDRSVEEAERHLREVFDGFDVTVTDFAGGALPGLSAPAAQELVAAAGGTPVAKLGWTDVARFAALGMPAVNFGPGDPTLAHTQEEHLPVRQVTECFAVLQRFLLD</sequence>
<dbReference type="InterPro" id="IPR010174">
    <property type="entry name" value="Succinyl-DAP_deSuclase_DapE"/>
</dbReference>
<dbReference type="NCBIfam" id="TIGR01900">
    <property type="entry name" value="dapE-gram_pos"/>
    <property type="match status" value="1"/>
</dbReference>
<dbReference type="InterPro" id="IPR036264">
    <property type="entry name" value="Bact_exopeptidase_dim_dom"/>
</dbReference>
<dbReference type="EC" id="3.5.1.18" evidence="5 14"/>
<feature type="domain" description="Peptidase M20 dimerisation" evidence="15">
    <location>
        <begin position="169"/>
        <end position="267"/>
    </location>
</feature>
<dbReference type="EMBL" id="FNCC01000011">
    <property type="protein sequence ID" value="SDG76517.1"/>
    <property type="molecule type" value="Genomic_DNA"/>
</dbReference>
<comment type="cofactor">
    <cofactor evidence="1">
        <name>Co(2+)</name>
        <dbReference type="ChEBI" id="CHEBI:48828"/>
    </cofactor>
</comment>
<proteinExistence type="predicted"/>
<name>A0A1G7WX60_9PSEU</name>
<dbReference type="InterPro" id="IPR011650">
    <property type="entry name" value="Peptidase_M20_dimer"/>
</dbReference>
<evidence type="ECO:0000313" key="16">
    <source>
        <dbReference type="EMBL" id="SDG76517.1"/>
    </source>
</evidence>
<evidence type="ECO:0000256" key="1">
    <source>
        <dbReference type="ARBA" id="ARBA00001941"/>
    </source>
</evidence>
<dbReference type="GO" id="GO:0019877">
    <property type="term" value="P:diaminopimelate biosynthetic process"/>
    <property type="evidence" value="ECO:0007669"/>
    <property type="project" value="UniProtKB-KW"/>
</dbReference>
<dbReference type="GO" id="GO:0009089">
    <property type="term" value="P:lysine biosynthetic process via diaminopimelate"/>
    <property type="evidence" value="ECO:0007669"/>
    <property type="project" value="UniProtKB-UniRule"/>
</dbReference>
<comment type="pathway">
    <text evidence="3">Amino-acid biosynthesis; L-lysine biosynthesis via DAP pathway; LL-2,6-diaminopimelate from (S)-tetrahydrodipicolinate (succinylase route): step 3/3.</text>
</comment>
<dbReference type="GO" id="GO:0009014">
    <property type="term" value="F:succinyl-diaminopimelate desuccinylase activity"/>
    <property type="evidence" value="ECO:0007669"/>
    <property type="project" value="UniProtKB-UniRule"/>
</dbReference>
<keyword evidence="10" id="KW-0220">Diaminopimelate biosynthesis</keyword>
<accession>A0A1G7WX60</accession>
<evidence type="ECO:0000256" key="14">
    <source>
        <dbReference type="NCBIfam" id="TIGR01900"/>
    </source>
</evidence>
<evidence type="ECO:0000256" key="2">
    <source>
        <dbReference type="ARBA" id="ARBA00001947"/>
    </source>
</evidence>
<evidence type="ECO:0000256" key="4">
    <source>
        <dbReference type="ARBA" id="ARBA00011738"/>
    </source>
</evidence>
<evidence type="ECO:0000256" key="3">
    <source>
        <dbReference type="ARBA" id="ARBA00005130"/>
    </source>
</evidence>
<reference evidence="17" key="1">
    <citation type="submission" date="2016-10" db="EMBL/GenBank/DDBJ databases">
        <authorList>
            <person name="Varghese N."/>
            <person name="Submissions S."/>
        </authorList>
    </citation>
    <scope>NUCLEOTIDE SEQUENCE [LARGE SCALE GENOMIC DNA]</scope>
    <source>
        <strain evidence="17">CGMCC 4.3506</strain>
    </source>
</reference>
<dbReference type="RefSeq" id="WP_090053297.1">
    <property type="nucleotide sequence ID" value="NZ_FNCC01000011.1"/>
</dbReference>
<evidence type="ECO:0000256" key="11">
    <source>
        <dbReference type="ARBA" id="ARBA00023154"/>
    </source>
</evidence>
<comment type="catalytic activity">
    <reaction evidence="13">
        <text>N-succinyl-(2S,6S)-2,6-diaminopimelate + H2O = (2S,6S)-2,6-diaminopimelate + succinate</text>
        <dbReference type="Rhea" id="RHEA:22608"/>
        <dbReference type="ChEBI" id="CHEBI:15377"/>
        <dbReference type="ChEBI" id="CHEBI:30031"/>
        <dbReference type="ChEBI" id="CHEBI:57609"/>
        <dbReference type="ChEBI" id="CHEBI:58087"/>
        <dbReference type="EC" id="3.5.1.18"/>
    </reaction>
</comment>
<comment type="cofactor">
    <cofactor evidence="2">
        <name>Zn(2+)</name>
        <dbReference type="ChEBI" id="CHEBI:29105"/>
    </cofactor>
</comment>
<evidence type="ECO:0000256" key="5">
    <source>
        <dbReference type="ARBA" id="ARBA00011921"/>
    </source>
</evidence>
<dbReference type="Proteomes" id="UP000199623">
    <property type="component" value="Unassembled WGS sequence"/>
</dbReference>
<dbReference type="STRING" id="200378.SAMN05216553_111113"/>
<dbReference type="Gene3D" id="3.40.630.10">
    <property type="entry name" value="Zn peptidases"/>
    <property type="match status" value="1"/>
</dbReference>
<dbReference type="GO" id="GO:0006526">
    <property type="term" value="P:L-arginine biosynthetic process"/>
    <property type="evidence" value="ECO:0007669"/>
    <property type="project" value="TreeGrafter"/>
</dbReference>
<keyword evidence="7" id="KW-0479">Metal-binding</keyword>
<evidence type="ECO:0000256" key="6">
    <source>
        <dbReference type="ARBA" id="ARBA00022605"/>
    </source>
</evidence>
<gene>
    <name evidence="16" type="ORF">SAMN05216553_111113</name>
</gene>
<evidence type="ECO:0000259" key="15">
    <source>
        <dbReference type="Pfam" id="PF07687"/>
    </source>
</evidence>
<keyword evidence="9" id="KW-0862">Zinc</keyword>
<evidence type="ECO:0000256" key="13">
    <source>
        <dbReference type="ARBA" id="ARBA00051301"/>
    </source>
</evidence>
<keyword evidence="6" id="KW-0028">Amino-acid biosynthesis</keyword>
<dbReference type="FunFam" id="3.30.70.360:FF:000011">
    <property type="entry name" value="Succinyl-diaminopimelate desuccinylase"/>
    <property type="match status" value="1"/>
</dbReference>
<keyword evidence="12" id="KW-0170">Cobalt</keyword>
<evidence type="ECO:0000256" key="10">
    <source>
        <dbReference type="ARBA" id="ARBA00022915"/>
    </source>
</evidence>
<dbReference type="GO" id="GO:0008777">
    <property type="term" value="F:acetylornithine deacetylase activity"/>
    <property type="evidence" value="ECO:0007669"/>
    <property type="project" value="TreeGrafter"/>
</dbReference>
<dbReference type="Gene3D" id="3.30.70.360">
    <property type="match status" value="1"/>
</dbReference>
<keyword evidence="17" id="KW-1185">Reference proteome</keyword>
<keyword evidence="11" id="KW-0457">Lysine biosynthesis</keyword>
<dbReference type="InterPro" id="IPR050072">
    <property type="entry name" value="Peptidase_M20A"/>
</dbReference>
<evidence type="ECO:0000256" key="7">
    <source>
        <dbReference type="ARBA" id="ARBA00022723"/>
    </source>
</evidence>
<dbReference type="PANTHER" id="PTHR43808">
    <property type="entry name" value="ACETYLORNITHINE DEACETYLASE"/>
    <property type="match status" value="1"/>
</dbReference>
<evidence type="ECO:0000256" key="9">
    <source>
        <dbReference type="ARBA" id="ARBA00022833"/>
    </source>
</evidence>
<dbReference type="SUPFAM" id="SSF53187">
    <property type="entry name" value="Zn-dependent exopeptidases"/>
    <property type="match status" value="1"/>
</dbReference>
<dbReference type="PANTHER" id="PTHR43808:SF31">
    <property type="entry name" value="N-ACETYL-L-CITRULLINE DEACETYLASE"/>
    <property type="match status" value="1"/>
</dbReference>